<keyword evidence="9 12" id="KW-1133">Transmembrane helix</keyword>
<evidence type="ECO:0000256" key="1">
    <source>
        <dbReference type="ARBA" id="ARBA00001947"/>
    </source>
</evidence>
<keyword evidence="15" id="KW-1185">Reference proteome</keyword>
<feature type="transmembrane region" description="Helical" evidence="12">
    <location>
        <begin position="43"/>
        <end position="67"/>
    </location>
</feature>
<feature type="transmembrane region" description="Helical" evidence="12">
    <location>
        <begin position="192"/>
        <end position="208"/>
    </location>
</feature>
<organism evidence="14 15">
    <name type="scientific">Anoxybacteroides rupiense</name>
    <dbReference type="NCBI Taxonomy" id="311460"/>
    <lineage>
        <taxon>Bacteria</taxon>
        <taxon>Bacillati</taxon>
        <taxon>Bacillota</taxon>
        <taxon>Bacilli</taxon>
        <taxon>Bacillales</taxon>
        <taxon>Anoxybacillaceae</taxon>
        <taxon>Anoxybacteroides</taxon>
    </lineage>
</organism>
<accession>A0ABT5W4F8</accession>
<dbReference type="EMBL" id="JAQOTG010000003">
    <property type="protein sequence ID" value="MDE8563440.1"/>
    <property type="molecule type" value="Genomic_DNA"/>
</dbReference>
<dbReference type="InterPro" id="IPR008915">
    <property type="entry name" value="Peptidase_M50"/>
</dbReference>
<dbReference type="CDD" id="cd06160">
    <property type="entry name" value="S2P-M50_like_2"/>
    <property type="match status" value="1"/>
</dbReference>
<evidence type="ECO:0000256" key="3">
    <source>
        <dbReference type="ARBA" id="ARBA00007931"/>
    </source>
</evidence>
<feature type="transmembrane region" description="Helical" evidence="12">
    <location>
        <begin position="111"/>
        <end position="132"/>
    </location>
</feature>
<dbReference type="PANTHER" id="PTHR39188:SF3">
    <property type="entry name" value="STAGE IV SPORULATION PROTEIN FB"/>
    <property type="match status" value="1"/>
</dbReference>
<evidence type="ECO:0000259" key="13">
    <source>
        <dbReference type="Pfam" id="PF02163"/>
    </source>
</evidence>
<evidence type="ECO:0000256" key="6">
    <source>
        <dbReference type="ARBA" id="ARBA00022723"/>
    </source>
</evidence>
<evidence type="ECO:0000313" key="14">
    <source>
        <dbReference type="EMBL" id="MDE8563440.1"/>
    </source>
</evidence>
<keyword evidence="10" id="KW-0482">Metalloprotease</keyword>
<proteinExistence type="inferred from homology"/>
<keyword evidence="11 12" id="KW-0472">Membrane</keyword>
<comment type="caution">
    <text evidence="14">The sequence shown here is derived from an EMBL/GenBank/DDBJ whole genome shotgun (WGS) entry which is preliminary data.</text>
</comment>
<evidence type="ECO:0000256" key="12">
    <source>
        <dbReference type="SAM" id="Phobius"/>
    </source>
</evidence>
<comment type="cofactor">
    <cofactor evidence="1">
        <name>Zn(2+)</name>
        <dbReference type="ChEBI" id="CHEBI:29105"/>
    </cofactor>
</comment>
<dbReference type="Pfam" id="PF02163">
    <property type="entry name" value="Peptidase_M50"/>
    <property type="match status" value="1"/>
</dbReference>
<keyword evidence="4" id="KW-0645">Protease</keyword>
<evidence type="ECO:0000256" key="8">
    <source>
        <dbReference type="ARBA" id="ARBA00022833"/>
    </source>
</evidence>
<feature type="transmembrane region" description="Helical" evidence="12">
    <location>
        <begin position="82"/>
        <end position="99"/>
    </location>
</feature>
<evidence type="ECO:0000313" key="15">
    <source>
        <dbReference type="Proteomes" id="UP001213979"/>
    </source>
</evidence>
<dbReference type="PANTHER" id="PTHR39188">
    <property type="entry name" value="MEMBRANE-ASSOCIATED ZINC METALLOPROTEASE M50B"/>
    <property type="match status" value="1"/>
</dbReference>
<feature type="transmembrane region" description="Helical" evidence="12">
    <location>
        <begin position="138"/>
        <end position="158"/>
    </location>
</feature>
<keyword evidence="8" id="KW-0862">Zinc</keyword>
<evidence type="ECO:0000256" key="9">
    <source>
        <dbReference type="ARBA" id="ARBA00022989"/>
    </source>
</evidence>
<keyword evidence="6" id="KW-0479">Metal-binding</keyword>
<evidence type="ECO:0000256" key="7">
    <source>
        <dbReference type="ARBA" id="ARBA00022801"/>
    </source>
</evidence>
<evidence type="ECO:0000256" key="11">
    <source>
        <dbReference type="ARBA" id="ARBA00023136"/>
    </source>
</evidence>
<keyword evidence="7" id="KW-0378">Hydrolase</keyword>
<feature type="transmembrane region" description="Helical" evidence="12">
    <location>
        <begin position="12"/>
        <end position="31"/>
    </location>
</feature>
<evidence type="ECO:0000256" key="10">
    <source>
        <dbReference type="ARBA" id="ARBA00023049"/>
    </source>
</evidence>
<feature type="transmembrane region" description="Helical" evidence="12">
    <location>
        <begin position="165"/>
        <end position="186"/>
    </location>
</feature>
<comment type="subcellular location">
    <subcellularLocation>
        <location evidence="2">Membrane</location>
        <topology evidence="2">Multi-pass membrane protein</topology>
    </subcellularLocation>
</comment>
<protein>
    <submittedName>
        <fullName evidence="14">Peptidase M50</fullName>
    </submittedName>
</protein>
<dbReference type="Proteomes" id="UP001213979">
    <property type="component" value="Unassembled WGS sequence"/>
</dbReference>
<feature type="domain" description="Peptidase M50" evidence="13">
    <location>
        <begin position="58"/>
        <end position="131"/>
    </location>
</feature>
<evidence type="ECO:0000256" key="5">
    <source>
        <dbReference type="ARBA" id="ARBA00022692"/>
    </source>
</evidence>
<evidence type="ECO:0000256" key="2">
    <source>
        <dbReference type="ARBA" id="ARBA00004141"/>
    </source>
</evidence>
<gene>
    <name evidence="14" type="ORF">PNH38_06005</name>
</gene>
<reference evidence="14 15" key="1">
    <citation type="submission" date="2023-01" db="EMBL/GenBank/DDBJ databases">
        <title>Genome-based reclassification of Anoxybacillus geothermalis as a later heterotypic synonym of Anoxybacillus rupiensis.</title>
        <authorList>
            <person name="Inan Bektas K."/>
            <person name="Canakci S."/>
            <person name="Belduz A.A."/>
            <person name="Guler H.H."/>
        </authorList>
    </citation>
    <scope>NUCLEOTIDE SEQUENCE [LARGE SCALE GENOMIC DNA]</scope>
    <source>
        <strain evidence="14 15">DSM 17127</strain>
    </source>
</reference>
<sequence length="367" mass="42303">MNGLTRMKKAWVTIGTVGLFMAGKLKWLLALAKFLKLSSLISLFISFGLYALVYGWKFAVALIYLIYVHEMGHLMAARKKDIPTSKAIFLPFIGAVVALKKQPESANDEAYLAYAGPLWGTLAFLPAFPLYWMTEDPFWGLVIALGAIINLFNLLPIHPLDGGRIVGVISPKIWFFGLIGGALYWIWRPNGILALILLFGAMKCWELMRQAFRYEMLKVEQKADKHALEQLEAYRSATEQEQYEMRRKWAEEQSRMEIDRKRYVPVIQDQQKLRKHQALIYKENLDLLLNATSFWMIDEEKLLKAKDELEEAIRDGEEAMRTEKVYYASDTKTKWLWLVLYIGLGAFLLACTMYGQSLLDRYQSIIS</sequence>
<name>A0ABT5W4F8_9BACL</name>
<comment type="similarity">
    <text evidence="3">Belongs to the peptidase M50B family.</text>
</comment>
<keyword evidence="5 12" id="KW-0812">Transmembrane</keyword>
<evidence type="ECO:0000256" key="4">
    <source>
        <dbReference type="ARBA" id="ARBA00022670"/>
    </source>
</evidence>
<feature type="transmembrane region" description="Helical" evidence="12">
    <location>
        <begin position="335"/>
        <end position="355"/>
    </location>
</feature>